<evidence type="ECO:0000256" key="1">
    <source>
        <dbReference type="ARBA" id="ARBA00022603"/>
    </source>
</evidence>
<gene>
    <name evidence="4" type="primary">rsmD</name>
    <name evidence="4" type="ORF">F8153_00830</name>
</gene>
<dbReference type="OrthoDB" id="9803017at2"/>
<evidence type="ECO:0000256" key="3">
    <source>
        <dbReference type="SAM" id="MobiDB-lite"/>
    </source>
</evidence>
<dbReference type="EMBL" id="WBZB01000004">
    <property type="protein sequence ID" value="KAB3533126.1"/>
    <property type="molecule type" value="Genomic_DNA"/>
</dbReference>
<dbReference type="SUPFAM" id="SSF53335">
    <property type="entry name" value="S-adenosyl-L-methionine-dependent methyltransferases"/>
    <property type="match status" value="1"/>
</dbReference>
<dbReference type="InterPro" id="IPR002052">
    <property type="entry name" value="DNA_methylase_N6_adenine_CS"/>
</dbReference>
<dbReference type="CDD" id="cd02440">
    <property type="entry name" value="AdoMet_MTases"/>
    <property type="match status" value="1"/>
</dbReference>
<sequence>MRVIAGKAKGHRLKPPEGLDVRPTSDRVKESIFNIIQLDVLDAIIVDLFSGTGNLGIEALSRGASKAYFVDKSPNSIKIIKENLLKTKLQDHSEILTSDAIAAIKKLMDGNIKVDIVFMDPPYCKDLIEPVLIEIEQSKILKHNSIIVVEHDKKDFIQEEIGQIICYRRKNFGNTSISFYHLREDTE</sequence>
<organism evidence="4 5">
    <name type="scientific">Alkaliphilus serpentinus</name>
    <dbReference type="NCBI Taxonomy" id="1482731"/>
    <lineage>
        <taxon>Bacteria</taxon>
        <taxon>Bacillati</taxon>
        <taxon>Bacillota</taxon>
        <taxon>Clostridia</taxon>
        <taxon>Peptostreptococcales</taxon>
        <taxon>Natronincolaceae</taxon>
        <taxon>Alkaliphilus</taxon>
    </lineage>
</organism>
<dbReference type="PANTHER" id="PTHR43542:SF1">
    <property type="entry name" value="METHYLTRANSFERASE"/>
    <property type="match status" value="1"/>
</dbReference>
<dbReference type="GO" id="GO:0003676">
    <property type="term" value="F:nucleic acid binding"/>
    <property type="evidence" value="ECO:0007669"/>
    <property type="project" value="InterPro"/>
</dbReference>
<reference evidence="4 5" key="1">
    <citation type="submission" date="2019-10" db="EMBL/GenBank/DDBJ databases">
        <title>Alkaliphilus serpentinus sp. nov. and Alkaliphilus pronyensis sp. nov., two novel anaerobic alkaliphilic species isolated from the serpentinized-hosted hydrothermal field of the Prony Bay (New Caledonia).</title>
        <authorList>
            <person name="Postec A."/>
        </authorList>
    </citation>
    <scope>NUCLEOTIDE SEQUENCE [LARGE SCALE GENOMIC DNA]</scope>
    <source>
        <strain evidence="4 5">LacT</strain>
    </source>
</reference>
<name>A0A833M8I2_9FIRM</name>
<keyword evidence="5" id="KW-1185">Reference proteome</keyword>
<dbReference type="EC" id="2.1.1.171" evidence="4"/>
<dbReference type="PIRSF" id="PIRSF004553">
    <property type="entry name" value="CHP00095"/>
    <property type="match status" value="1"/>
</dbReference>
<comment type="caution">
    <text evidence="4">The sequence shown here is derived from an EMBL/GenBank/DDBJ whole genome shotgun (WGS) entry which is preliminary data.</text>
</comment>
<accession>A0A833M8I2</accession>
<evidence type="ECO:0000256" key="2">
    <source>
        <dbReference type="ARBA" id="ARBA00022679"/>
    </source>
</evidence>
<dbReference type="GO" id="GO:0052913">
    <property type="term" value="F:16S rRNA (guanine(966)-N(2))-methyltransferase activity"/>
    <property type="evidence" value="ECO:0007669"/>
    <property type="project" value="UniProtKB-EC"/>
</dbReference>
<dbReference type="Pfam" id="PF03602">
    <property type="entry name" value="Cons_hypoth95"/>
    <property type="match status" value="1"/>
</dbReference>
<dbReference type="AlphaFoldDB" id="A0A833M8I2"/>
<dbReference type="RefSeq" id="WP_151864451.1">
    <property type="nucleotide sequence ID" value="NZ_WBZB01000004.1"/>
</dbReference>
<dbReference type="NCBIfam" id="TIGR00095">
    <property type="entry name" value="16S rRNA (guanine(966)-N(2))-methyltransferase RsmD"/>
    <property type="match status" value="1"/>
</dbReference>
<evidence type="ECO:0000313" key="4">
    <source>
        <dbReference type="EMBL" id="KAB3533126.1"/>
    </source>
</evidence>
<dbReference type="PROSITE" id="PS00092">
    <property type="entry name" value="N6_MTASE"/>
    <property type="match status" value="1"/>
</dbReference>
<dbReference type="Gene3D" id="3.40.50.150">
    <property type="entry name" value="Vaccinia Virus protein VP39"/>
    <property type="match status" value="1"/>
</dbReference>
<protein>
    <submittedName>
        <fullName evidence="4">16S rRNA (Guanine(966)-N(2))-methyltransferase RsmD</fullName>
        <ecNumber evidence="4">2.1.1.171</ecNumber>
    </submittedName>
</protein>
<dbReference type="InterPro" id="IPR004398">
    <property type="entry name" value="RNA_MeTrfase_RsmD"/>
</dbReference>
<proteinExistence type="predicted"/>
<dbReference type="InterPro" id="IPR029063">
    <property type="entry name" value="SAM-dependent_MTases_sf"/>
</dbReference>
<dbReference type="Proteomes" id="UP000465601">
    <property type="component" value="Unassembled WGS sequence"/>
</dbReference>
<feature type="region of interest" description="Disordered" evidence="3">
    <location>
        <begin position="1"/>
        <end position="22"/>
    </location>
</feature>
<keyword evidence="2 4" id="KW-0808">Transferase</keyword>
<dbReference type="PANTHER" id="PTHR43542">
    <property type="entry name" value="METHYLTRANSFERASE"/>
    <property type="match status" value="1"/>
</dbReference>
<evidence type="ECO:0000313" key="5">
    <source>
        <dbReference type="Proteomes" id="UP000465601"/>
    </source>
</evidence>
<keyword evidence="1 4" id="KW-0489">Methyltransferase</keyword>